<dbReference type="InterPro" id="IPR011006">
    <property type="entry name" value="CheY-like_superfamily"/>
</dbReference>
<organism evidence="3 4">
    <name type="scientific">Zoogloea oleivorans</name>
    <dbReference type="NCBI Taxonomy" id="1552750"/>
    <lineage>
        <taxon>Bacteria</taxon>
        <taxon>Pseudomonadati</taxon>
        <taxon>Pseudomonadota</taxon>
        <taxon>Betaproteobacteria</taxon>
        <taxon>Rhodocyclales</taxon>
        <taxon>Zoogloeaceae</taxon>
        <taxon>Zoogloea</taxon>
    </lineage>
</organism>
<dbReference type="AlphaFoldDB" id="A0A6C2D4E5"/>
<dbReference type="OrthoDB" id="9800897at2"/>
<feature type="domain" description="Response regulatory" evidence="2">
    <location>
        <begin position="34"/>
        <end position="146"/>
    </location>
</feature>
<dbReference type="InterPro" id="IPR003594">
    <property type="entry name" value="HATPase_dom"/>
</dbReference>
<dbReference type="PROSITE" id="PS50110">
    <property type="entry name" value="RESPONSE_REGULATORY"/>
    <property type="match status" value="1"/>
</dbReference>
<dbReference type="GO" id="GO:0000160">
    <property type="term" value="P:phosphorelay signal transduction system"/>
    <property type="evidence" value="ECO:0007669"/>
    <property type="project" value="InterPro"/>
</dbReference>
<accession>A0A6C2D4E5</accession>
<dbReference type="Pfam" id="PF00072">
    <property type="entry name" value="Response_reg"/>
    <property type="match status" value="1"/>
</dbReference>
<name>A0A6C2D4E5_9RHOO</name>
<dbReference type="InterPro" id="IPR036890">
    <property type="entry name" value="HATPase_C_sf"/>
</dbReference>
<dbReference type="SUPFAM" id="SSF55874">
    <property type="entry name" value="ATPase domain of HSP90 chaperone/DNA topoisomerase II/histidine kinase"/>
    <property type="match status" value="1"/>
</dbReference>
<dbReference type="Pfam" id="PF13581">
    <property type="entry name" value="HATPase_c_2"/>
    <property type="match status" value="1"/>
</dbReference>
<sequence>MRVWCGRWRPIRPAFEAFMLHPGQGGFVRSTASRVWLVGDDPQMTAVLEGWLAPAGYACQRLSSAEAASRLAAGKLGVERVILDACSHAAGFDLLPQLRATGVPVTMLVEAEDLPMIETSLRSGASGFLVKPVEPRTVLAALGLPGGEAAPQWGGYFPFRTLEDVAGLSQLVAGLCPDPASVQIALSELMINAIEHGNLGLGFDRKCALMAAGAWRNEVERLLGSPEHAAGFALLRVECRPREIRFLIRDQGQGFDPAPYLNLNPTRSVEPHGRGIAIARMLAFPDLVFLDGGRCVEGVVRRKG</sequence>
<dbReference type="Proteomes" id="UP000389128">
    <property type="component" value="Unassembled WGS sequence"/>
</dbReference>
<evidence type="ECO:0000256" key="1">
    <source>
        <dbReference type="PROSITE-ProRule" id="PRU00169"/>
    </source>
</evidence>
<evidence type="ECO:0000259" key="2">
    <source>
        <dbReference type="PROSITE" id="PS50110"/>
    </source>
</evidence>
<gene>
    <name evidence="3" type="ORF">ETQ85_03570</name>
</gene>
<reference evidence="3 4" key="1">
    <citation type="submission" date="2019-01" db="EMBL/GenBank/DDBJ databases">
        <title>Zoogloea oleivorans genome sequencing and assembly.</title>
        <authorList>
            <person name="Tancsics A."/>
            <person name="Farkas M."/>
            <person name="Kriszt B."/>
            <person name="Maroti G."/>
            <person name="Horvath B."/>
        </authorList>
    </citation>
    <scope>NUCLEOTIDE SEQUENCE [LARGE SCALE GENOMIC DNA]</scope>
    <source>
        <strain evidence="3 4">Buc</strain>
    </source>
</reference>
<keyword evidence="4" id="KW-1185">Reference proteome</keyword>
<protein>
    <submittedName>
        <fullName evidence="3">Response regulator</fullName>
    </submittedName>
</protein>
<comment type="caution">
    <text evidence="3">The sequence shown here is derived from an EMBL/GenBank/DDBJ whole genome shotgun (WGS) entry which is preliminary data.</text>
</comment>
<dbReference type="EMBL" id="SDKK01000003">
    <property type="protein sequence ID" value="TYC61147.1"/>
    <property type="molecule type" value="Genomic_DNA"/>
</dbReference>
<dbReference type="SMART" id="SM00448">
    <property type="entry name" value="REC"/>
    <property type="match status" value="1"/>
</dbReference>
<feature type="modified residue" description="4-aspartylphosphate" evidence="1">
    <location>
        <position position="84"/>
    </location>
</feature>
<dbReference type="Gene3D" id="3.30.565.10">
    <property type="entry name" value="Histidine kinase-like ATPase, C-terminal domain"/>
    <property type="match status" value="1"/>
</dbReference>
<dbReference type="Gene3D" id="3.40.50.2300">
    <property type="match status" value="1"/>
</dbReference>
<evidence type="ECO:0000313" key="4">
    <source>
        <dbReference type="Proteomes" id="UP000389128"/>
    </source>
</evidence>
<evidence type="ECO:0000313" key="3">
    <source>
        <dbReference type="EMBL" id="TYC61147.1"/>
    </source>
</evidence>
<dbReference type="InterPro" id="IPR001789">
    <property type="entry name" value="Sig_transdc_resp-reg_receiver"/>
</dbReference>
<dbReference type="CDD" id="cd16936">
    <property type="entry name" value="HATPase_RsbW-like"/>
    <property type="match status" value="1"/>
</dbReference>
<dbReference type="SUPFAM" id="SSF52172">
    <property type="entry name" value="CheY-like"/>
    <property type="match status" value="1"/>
</dbReference>
<keyword evidence="1" id="KW-0597">Phosphoprotein</keyword>
<proteinExistence type="predicted"/>